<dbReference type="GO" id="GO:0005524">
    <property type="term" value="F:ATP binding"/>
    <property type="evidence" value="ECO:0007669"/>
    <property type="project" value="UniProtKB-KW"/>
</dbReference>
<dbReference type="Pfam" id="PF22982">
    <property type="entry name" value="WHD_HRQ1"/>
    <property type="match status" value="1"/>
</dbReference>
<evidence type="ECO:0000256" key="2">
    <source>
        <dbReference type="ARBA" id="ARBA00022840"/>
    </source>
</evidence>
<dbReference type="GO" id="GO:0003676">
    <property type="term" value="F:nucleic acid binding"/>
    <property type="evidence" value="ECO:0007669"/>
    <property type="project" value="InterPro"/>
</dbReference>
<sequence length="819" mass="89323">MPTTMLADDPPFARPQAPWTSARGLPSVLERWQDDGGLWRNVALHHVVPPRDAHHAEVPDALHPLLRDALARRGIERLYSHQARAFDLAREGQSIVVATPTASGKSLCYHLPVLDRLAREPDARALYLFPTKALSRDQEASLRTLMKDVGLTHGAITYDGDTPGDARRAARERSGILLTNPDMLHAGILPHHASWARFFACLRYVVVDELHTYRGVFGSHLANVLRRLQRIARFHGADPTFVFASATIGNPREHAQRMIGRDVTLIDESGAPTGPRHVVVYNPPVLNPELGVRASYLKTAVSLTADLLRAEVPTIVFGQSRNSVEVMLKYLRDRLAADRIDPECIQAYRSGYLPETRRRIEEGLRAGSIRGVVATNALELGIDIGSLQAVVCAGYPGSIAALWQRFGRAGRRSDPSLALMVASSQPLDQFFALQAHTVIGAPVEHARIDPDNVEILVQHLKCAAFELPFEEGEALGDVPPAAVKDALDYLAQHQVVHAGAGAGGKTVYHWATDAYPATHVSLRSVGWDNFVVIDLDTDKTIAEMDWRATHTMLHVQAIYQHEGEQYQVERLDFENHKAFVRKVEPDYYTTAMTYTRVAITQEDDGAVMSAGLSSGMGEVSVIEKVVGYKKIKFHTHENVGYGDVRLPEMQMHTSACWMTIDEDVVRAMPQPRAIVLDAIRGVMNAMHLVASVGLMCDPRDLGHTLGDRGGEGELPSKGEPLSSLAAGPGFDPTIFLYDAVPGGVGLAPRLFEDRESLMRRTRALIDGCECTGGCPACIGALVSPPPASAARAEIVTSASSDLKHLALTLLDALGVGATH</sequence>
<dbReference type="SMART" id="SM00487">
    <property type="entry name" value="DEXDc"/>
    <property type="match status" value="1"/>
</dbReference>
<dbReference type="EMBL" id="CP011125">
    <property type="protein sequence ID" value="AKF08086.1"/>
    <property type="molecule type" value="Genomic_DNA"/>
</dbReference>
<dbReference type="SMART" id="SM00490">
    <property type="entry name" value="HELICc"/>
    <property type="match status" value="1"/>
</dbReference>
<dbReference type="PROSITE" id="PS51194">
    <property type="entry name" value="HELICASE_CTER"/>
    <property type="match status" value="1"/>
</dbReference>
<keyword evidence="1" id="KW-0547">Nucleotide-binding</keyword>
<dbReference type="Pfam" id="PF09369">
    <property type="entry name" value="MZB"/>
    <property type="match status" value="1"/>
</dbReference>
<dbReference type="PANTHER" id="PTHR47957:SF3">
    <property type="entry name" value="ATP-DEPENDENT HELICASE HRQ1"/>
    <property type="match status" value="1"/>
</dbReference>
<proteinExistence type="predicted"/>
<dbReference type="Gene3D" id="3.40.50.300">
    <property type="entry name" value="P-loop containing nucleotide triphosphate hydrolases"/>
    <property type="match status" value="2"/>
</dbReference>
<gene>
    <name evidence="6" type="ORF">DB32_005235</name>
</gene>
<protein>
    <submittedName>
        <fullName evidence="6">ATP-dependent helicase, DEAD/DEAH box family</fullName>
    </submittedName>
</protein>
<dbReference type="GO" id="GO:0043138">
    <property type="term" value="F:3'-5' DNA helicase activity"/>
    <property type="evidence" value="ECO:0007669"/>
    <property type="project" value="TreeGrafter"/>
</dbReference>
<evidence type="ECO:0000259" key="4">
    <source>
        <dbReference type="PROSITE" id="PS51192"/>
    </source>
</evidence>
<evidence type="ECO:0000256" key="1">
    <source>
        <dbReference type="ARBA" id="ARBA00022741"/>
    </source>
</evidence>
<dbReference type="PROSITE" id="PS51192">
    <property type="entry name" value="HELICASE_ATP_BIND_1"/>
    <property type="match status" value="1"/>
</dbReference>
<dbReference type="GO" id="GO:0006289">
    <property type="term" value="P:nucleotide-excision repair"/>
    <property type="evidence" value="ECO:0007669"/>
    <property type="project" value="TreeGrafter"/>
</dbReference>
<evidence type="ECO:0000313" key="6">
    <source>
        <dbReference type="EMBL" id="AKF08086.1"/>
    </source>
</evidence>
<accession>A0A0F6W5P5</accession>
<dbReference type="KEGG" id="samy:DB32_005235"/>
<keyword evidence="6" id="KW-0347">Helicase</keyword>
<dbReference type="SUPFAM" id="SSF52540">
    <property type="entry name" value="P-loop containing nucleoside triphosphate hydrolases"/>
    <property type="match status" value="1"/>
</dbReference>
<name>A0A0F6W5P5_9BACT</name>
<dbReference type="PANTHER" id="PTHR47957">
    <property type="entry name" value="ATP-DEPENDENT HELICASE HRQ1"/>
    <property type="match status" value="1"/>
</dbReference>
<dbReference type="InterPro" id="IPR001650">
    <property type="entry name" value="Helicase_C-like"/>
</dbReference>
<feature type="domain" description="Helicase C-terminal" evidence="5">
    <location>
        <begin position="302"/>
        <end position="461"/>
    </location>
</feature>
<dbReference type="InterPro" id="IPR014001">
    <property type="entry name" value="Helicase_ATP-bd"/>
</dbReference>
<reference evidence="6 7" key="1">
    <citation type="submission" date="2015-03" db="EMBL/GenBank/DDBJ databases">
        <title>Genome assembly of Sandaracinus amylolyticus DSM 53668.</title>
        <authorList>
            <person name="Sharma G."/>
            <person name="Subramanian S."/>
        </authorList>
    </citation>
    <scope>NUCLEOTIDE SEQUENCE [LARGE SCALE GENOMIC DNA]</scope>
    <source>
        <strain evidence="6 7">DSM 53668</strain>
    </source>
</reference>
<keyword evidence="6" id="KW-0378">Hydrolase</keyword>
<feature type="region of interest" description="Disordered" evidence="3">
    <location>
        <begin position="1"/>
        <end position="20"/>
    </location>
</feature>
<dbReference type="GO" id="GO:0036297">
    <property type="term" value="P:interstrand cross-link repair"/>
    <property type="evidence" value="ECO:0007669"/>
    <property type="project" value="TreeGrafter"/>
</dbReference>
<dbReference type="InterPro" id="IPR018973">
    <property type="entry name" value="MZB"/>
</dbReference>
<dbReference type="CDD" id="cd18797">
    <property type="entry name" value="SF2_C_Hrq"/>
    <property type="match status" value="1"/>
</dbReference>
<dbReference type="Pfam" id="PF00271">
    <property type="entry name" value="Helicase_C"/>
    <property type="match status" value="1"/>
</dbReference>
<organism evidence="6 7">
    <name type="scientific">Sandaracinus amylolyticus</name>
    <dbReference type="NCBI Taxonomy" id="927083"/>
    <lineage>
        <taxon>Bacteria</taxon>
        <taxon>Pseudomonadati</taxon>
        <taxon>Myxococcota</taxon>
        <taxon>Polyangia</taxon>
        <taxon>Polyangiales</taxon>
        <taxon>Sandaracinaceae</taxon>
        <taxon>Sandaracinus</taxon>
    </lineage>
</organism>
<dbReference type="AlphaFoldDB" id="A0A0F6W5P5"/>
<evidence type="ECO:0000259" key="5">
    <source>
        <dbReference type="PROSITE" id="PS51194"/>
    </source>
</evidence>
<keyword evidence="2" id="KW-0067">ATP-binding</keyword>
<keyword evidence="7" id="KW-1185">Reference proteome</keyword>
<dbReference type="Proteomes" id="UP000034883">
    <property type="component" value="Chromosome"/>
</dbReference>
<dbReference type="InterPro" id="IPR011545">
    <property type="entry name" value="DEAD/DEAH_box_helicase_dom"/>
</dbReference>
<dbReference type="CDD" id="cd17923">
    <property type="entry name" value="DEXHc_Hrq1-like"/>
    <property type="match status" value="1"/>
</dbReference>
<evidence type="ECO:0000256" key="3">
    <source>
        <dbReference type="SAM" id="MobiDB-lite"/>
    </source>
</evidence>
<dbReference type="InterPro" id="IPR055227">
    <property type="entry name" value="HRQ1_WHD"/>
</dbReference>
<feature type="domain" description="Helicase ATP-binding" evidence="4">
    <location>
        <begin position="86"/>
        <end position="266"/>
    </location>
</feature>
<dbReference type="Pfam" id="PF00270">
    <property type="entry name" value="DEAD"/>
    <property type="match status" value="1"/>
</dbReference>
<dbReference type="InterPro" id="IPR027417">
    <property type="entry name" value="P-loop_NTPase"/>
</dbReference>
<evidence type="ECO:0000313" key="7">
    <source>
        <dbReference type="Proteomes" id="UP000034883"/>
    </source>
</evidence>